<feature type="compositionally biased region" description="Polar residues" evidence="1">
    <location>
        <begin position="12"/>
        <end position="21"/>
    </location>
</feature>
<protein>
    <submittedName>
        <fullName evidence="2">Uncharacterized protein</fullName>
    </submittedName>
</protein>
<proteinExistence type="predicted"/>
<evidence type="ECO:0000256" key="1">
    <source>
        <dbReference type="SAM" id="MobiDB-lite"/>
    </source>
</evidence>
<sequence length="695" mass="77823">MRYHPPEDVVSSPGSFDDSSTHVASVKSVDVKVLLKDLPCLPGLSTGEDDKVLQSVPSTSTRTNSEPTPILPIHRVVKSGGICDRFQVCRRLWNICRSVHNAKSLPPEFFQDLVEIQRTDKDLYADIERCKAWSLLRDLATKKYTREIASALLRVPPHVAVVFIRSLALHQTKDPDPFFSPLCSVVWTIQDEHPEIFHDAFGLDDFCAVITPNNLSPHPHSLHHFFNSLAAFSQNISRDGVHDETCAASYPDHEETYPIDGAHSHHSCWDLPPFAQCLLQFLLRGGEADVLKVVDHIITFITPFAQEFPNPKDINDAILHQPLVMKGDLHPTRPFLLFALHLAYHSELAARTFIGRGVLHSIGRLWVYDFCDPRGVGSRGAEVQNDMRVACLLFLGALTRHYPSAREMANHLLSLMVNTSNTDGDNPPRLHIGGLGSLCHYKALFTATTLCRLGASCALPTLTLFYMEMCLTHGVQVPEMVAWKYGEPWTAIIHIISSPLVSVSLRDAAARTLFTLASAPDAQWEGFTRVLFRLPVTYAQILSDMFQYITQTFLCVNSNPLPNGMRQVNLDCLRKLSANAGSRGSETANAVERFVLLIRVRQATNRIKFSSMLAACGMPDLLRAVMNGKYEFLTGKPSEVQVRARERVCSRMLAEMKFAEVQEEQWRQQQTFPVATPPAWESFRMSLDVKGMSLI</sequence>
<feature type="region of interest" description="Disordered" evidence="1">
    <location>
        <begin position="1"/>
        <end position="21"/>
    </location>
</feature>
<keyword evidence="3" id="KW-1185">Reference proteome</keyword>
<organism evidence="2 3">
    <name type="scientific">Cristinia sonorae</name>
    <dbReference type="NCBI Taxonomy" id="1940300"/>
    <lineage>
        <taxon>Eukaryota</taxon>
        <taxon>Fungi</taxon>
        <taxon>Dikarya</taxon>
        <taxon>Basidiomycota</taxon>
        <taxon>Agaricomycotina</taxon>
        <taxon>Agaricomycetes</taxon>
        <taxon>Agaricomycetidae</taxon>
        <taxon>Agaricales</taxon>
        <taxon>Pleurotineae</taxon>
        <taxon>Stephanosporaceae</taxon>
        <taxon>Cristinia</taxon>
    </lineage>
</organism>
<evidence type="ECO:0000313" key="2">
    <source>
        <dbReference type="EMBL" id="KAH8078416.1"/>
    </source>
</evidence>
<reference evidence="2" key="1">
    <citation type="journal article" date="2021" name="New Phytol.">
        <title>Evolutionary innovations through gain and loss of genes in the ectomycorrhizal Boletales.</title>
        <authorList>
            <person name="Wu G."/>
            <person name="Miyauchi S."/>
            <person name="Morin E."/>
            <person name="Kuo A."/>
            <person name="Drula E."/>
            <person name="Varga T."/>
            <person name="Kohler A."/>
            <person name="Feng B."/>
            <person name="Cao Y."/>
            <person name="Lipzen A."/>
            <person name="Daum C."/>
            <person name="Hundley H."/>
            <person name="Pangilinan J."/>
            <person name="Johnson J."/>
            <person name="Barry K."/>
            <person name="LaButti K."/>
            <person name="Ng V."/>
            <person name="Ahrendt S."/>
            <person name="Min B."/>
            <person name="Choi I.G."/>
            <person name="Park H."/>
            <person name="Plett J.M."/>
            <person name="Magnuson J."/>
            <person name="Spatafora J.W."/>
            <person name="Nagy L.G."/>
            <person name="Henrissat B."/>
            <person name="Grigoriev I.V."/>
            <person name="Yang Z.L."/>
            <person name="Xu J."/>
            <person name="Martin F.M."/>
        </authorList>
    </citation>
    <scope>NUCLEOTIDE SEQUENCE</scope>
    <source>
        <strain evidence="2">KKN 215</strain>
    </source>
</reference>
<name>A0A8K0UEX6_9AGAR</name>
<dbReference type="OrthoDB" id="3001418at2759"/>
<gene>
    <name evidence="2" type="ORF">BXZ70DRAFT_961694</name>
</gene>
<dbReference type="Proteomes" id="UP000813824">
    <property type="component" value="Unassembled WGS sequence"/>
</dbReference>
<accession>A0A8K0UEX6</accession>
<evidence type="ECO:0000313" key="3">
    <source>
        <dbReference type="Proteomes" id="UP000813824"/>
    </source>
</evidence>
<dbReference type="EMBL" id="JAEVFJ010000059">
    <property type="protein sequence ID" value="KAH8078416.1"/>
    <property type="molecule type" value="Genomic_DNA"/>
</dbReference>
<comment type="caution">
    <text evidence="2">The sequence shown here is derived from an EMBL/GenBank/DDBJ whole genome shotgun (WGS) entry which is preliminary data.</text>
</comment>
<dbReference type="AlphaFoldDB" id="A0A8K0UEX6"/>